<dbReference type="PANTHER" id="PTHR43818:SF7">
    <property type="entry name" value="DEHYDROGENASE"/>
    <property type="match status" value="1"/>
</dbReference>
<comment type="caution">
    <text evidence="2">The sequence shown here is derived from an EMBL/GenBank/DDBJ whole genome shotgun (WGS) entry which is preliminary data.</text>
</comment>
<organism evidence="2 3">
    <name type="scientific">Brevundimonas abyssalis TAR-001</name>
    <dbReference type="NCBI Taxonomy" id="1391729"/>
    <lineage>
        <taxon>Bacteria</taxon>
        <taxon>Pseudomonadati</taxon>
        <taxon>Pseudomonadota</taxon>
        <taxon>Alphaproteobacteria</taxon>
        <taxon>Caulobacterales</taxon>
        <taxon>Caulobacteraceae</taxon>
        <taxon>Brevundimonas</taxon>
    </lineage>
</organism>
<dbReference type="AlphaFoldDB" id="A0A8E0KLF4"/>
<proteinExistence type="predicted"/>
<dbReference type="GO" id="GO:0000166">
    <property type="term" value="F:nucleotide binding"/>
    <property type="evidence" value="ECO:0007669"/>
    <property type="project" value="InterPro"/>
</dbReference>
<reference evidence="3" key="1">
    <citation type="journal article" date="2013" name="Genome Announc.">
        <title>Draft Genome Sequence of the Dimorphic Prosthecate Bacterium Brevundimonas abyssalis TAR-001T.</title>
        <authorList>
            <person name="Tsubouchi T."/>
            <person name="Nishi S."/>
            <person name="Usui K."/>
            <person name="Shimane Y."/>
            <person name="Takaki Y."/>
            <person name="Maruyama T."/>
            <person name="Hatada Y."/>
        </authorList>
    </citation>
    <scope>NUCLEOTIDE SEQUENCE [LARGE SCALE GENOMIC DNA]</scope>
    <source>
        <strain evidence="3">TAR-001</strain>
    </source>
</reference>
<dbReference type="Gene3D" id="3.30.360.10">
    <property type="entry name" value="Dihydrodipicolinate Reductase, domain 2"/>
    <property type="match status" value="1"/>
</dbReference>
<keyword evidence="3" id="KW-1185">Reference proteome</keyword>
<dbReference type="Gene3D" id="3.40.50.720">
    <property type="entry name" value="NAD(P)-binding Rossmann-like Domain"/>
    <property type="match status" value="1"/>
</dbReference>
<dbReference type="EMBL" id="BATC01000011">
    <property type="protein sequence ID" value="GAD58749.1"/>
    <property type="molecule type" value="Genomic_DNA"/>
</dbReference>
<evidence type="ECO:0000313" key="3">
    <source>
        <dbReference type="Proteomes" id="UP000016569"/>
    </source>
</evidence>
<gene>
    <name evidence="2" type="ORF">MBEBAB_0999</name>
</gene>
<name>A0A8E0KLF4_9CAUL</name>
<dbReference type="InterPro" id="IPR050463">
    <property type="entry name" value="Gfo/Idh/MocA_oxidrdct_glycsds"/>
</dbReference>
<dbReference type="RefSeq" id="WP_021696845.1">
    <property type="nucleotide sequence ID" value="NZ_BATC01000011.1"/>
</dbReference>
<sequence>MSADPIRLGLVGVGVIARSQHLPAIAASPRFDLIGAADRKGDLDGVPTRTSLADLLDVVPDIQAVSLCTPPAPRFTDARLALSAGRHLMLEKPPGATLAEVRALAEQAEKAGLTLFATWHSRHAAGVEPARAWLADKTIRRVHIEWREDVRVWHPGQDWIFAPGGLGVFDPGINALSIVTCILPVAFLLRAARLHFPENRQTPILADLAFETVDGAPVTAVFDFLQTGDQTWSIRVETDGGVLTLTNGGADLFIDGEQQSGPAHHVVLGGEYAALYDRFADLIAAGRSDVDLTPLSHVADAFMLGERVAAPAFHF</sequence>
<dbReference type="Pfam" id="PF01408">
    <property type="entry name" value="GFO_IDH_MocA"/>
    <property type="match status" value="1"/>
</dbReference>
<dbReference type="InterPro" id="IPR000683">
    <property type="entry name" value="Gfo/Idh/MocA-like_OxRdtase_N"/>
</dbReference>
<dbReference type="SUPFAM" id="SSF51735">
    <property type="entry name" value="NAD(P)-binding Rossmann-fold domains"/>
    <property type="match status" value="1"/>
</dbReference>
<dbReference type="OrthoDB" id="9813657at2"/>
<evidence type="ECO:0000313" key="2">
    <source>
        <dbReference type="EMBL" id="GAD58749.1"/>
    </source>
</evidence>
<feature type="domain" description="Gfo/Idh/MocA-like oxidoreductase N-terminal" evidence="1">
    <location>
        <begin position="6"/>
        <end position="116"/>
    </location>
</feature>
<dbReference type="Proteomes" id="UP000016569">
    <property type="component" value="Unassembled WGS sequence"/>
</dbReference>
<protein>
    <submittedName>
        <fullName evidence="2">L-arabinose 1-dehydrogenase</fullName>
    </submittedName>
</protein>
<accession>A0A8E0KLF4</accession>
<evidence type="ECO:0000259" key="1">
    <source>
        <dbReference type="Pfam" id="PF01408"/>
    </source>
</evidence>
<dbReference type="InterPro" id="IPR036291">
    <property type="entry name" value="NAD(P)-bd_dom_sf"/>
</dbReference>
<dbReference type="PANTHER" id="PTHR43818">
    <property type="entry name" value="BCDNA.GH03377"/>
    <property type="match status" value="1"/>
</dbReference>